<dbReference type="EMBL" id="BRZM01009195">
    <property type="protein sequence ID" value="GLD65322.1"/>
    <property type="molecule type" value="Genomic_DNA"/>
</dbReference>
<dbReference type="GO" id="GO:0044774">
    <property type="term" value="P:mitotic DNA integrity checkpoint signaling"/>
    <property type="evidence" value="ECO:0007669"/>
    <property type="project" value="TreeGrafter"/>
</dbReference>
<dbReference type="GO" id="GO:0000793">
    <property type="term" value="C:condensed chromosome"/>
    <property type="evidence" value="ECO:0007669"/>
    <property type="project" value="TreeGrafter"/>
</dbReference>
<keyword evidence="3" id="KW-1185">Reference proteome</keyword>
<dbReference type="GO" id="GO:0044547">
    <property type="term" value="F:DNA topoisomerase binding"/>
    <property type="evidence" value="ECO:0007669"/>
    <property type="project" value="TreeGrafter"/>
</dbReference>
<dbReference type="GO" id="GO:0000729">
    <property type="term" value="P:DNA double-strand break processing"/>
    <property type="evidence" value="ECO:0007669"/>
    <property type="project" value="TreeGrafter"/>
</dbReference>
<dbReference type="GO" id="GO:0006303">
    <property type="term" value="P:double-strand break repair via nonhomologous end joining"/>
    <property type="evidence" value="ECO:0007669"/>
    <property type="project" value="TreeGrafter"/>
</dbReference>
<dbReference type="InterPro" id="IPR036397">
    <property type="entry name" value="RNaseH_sf"/>
</dbReference>
<dbReference type="GO" id="GO:0015074">
    <property type="term" value="P:DNA integration"/>
    <property type="evidence" value="ECO:0007669"/>
    <property type="project" value="TreeGrafter"/>
</dbReference>
<dbReference type="InterPro" id="IPR041426">
    <property type="entry name" value="Mos1_HTH"/>
</dbReference>
<gene>
    <name evidence="2" type="ORF">AKAME5_003008000</name>
</gene>
<dbReference type="Pfam" id="PF17906">
    <property type="entry name" value="HTH_48"/>
    <property type="match status" value="1"/>
</dbReference>
<dbReference type="GO" id="GO:0046975">
    <property type="term" value="F:histone H3K36 methyltransferase activity"/>
    <property type="evidence" value="ECO:0007669"/>
    <property type="project" value="TreeGrafter"/>
</dbReference>
<evidence type="ECO:0000259" key="1">
    <source>
        <dbReference type="Pfam" id="PF17906"/>
    </source>
</evidence>
<evidence type="ECO:0000313" key="2">
    <source>
        <dbReference type="EMBL" id="GLD65322.1"/>
    </source>
</evidence>
<dbReference type="InterPro" id="IPR036388">
    <property type="entry name" value="WH-like_DNA-bd_sf"/>
</dbReference>
<dbReference type="Proteomes" id="UP001279410">
    <property type="component" value="Unassembled WGS sequence"/>
</dbReference>
<dbReference type="GO" id="GO:0042800">
    <property type="term" value="F:histone H3K4 methyltransferase activity"/>
    <property type="evidence" value="ECO:0007669"/>
    <property type="project" value="TreeGrafter"/>
</dbReference>
<name>A0AAD3N0M4_LATJO</name>
<feature type="domain" description="Mos1 transposase HTH" evidence="1">
    <location>
        <begin position="8"/>
        <end position="50"/>
    </location>
</feature>
<dbReference type="InterPro" id="IPR052709">
    <property type="entry name" value="Transposase-MT_Hybrid"/>
</dbReference>
<dbReference type="GO" id="GO:0003690">
    <property type="term" value="F:double-stranded DNA binding"/>
    <property type="evidence" value="ECO:0007669"/>
    <property type="project" value="TreeGrafter"/>
</dbReference>
<dbReference type="PANTHER" id="PTHR46060:SF2">
    <property type="entry name" value="HISTONE-LYSINE N-METHYLTRANSFERASE SETMAR"/>
    <property type="match status" value="1"/>
</dbReference>
<dbReference type="Gene3D" id="3.30.420.10">
    <property type="entry name" value="Ribonuclease H-like superfamily/Ribonuclease H"/>
    <property type="match status" value="1"/>
</dbReference>
<dbReference type="GO" id="GO:0003697">
    <property type="term" value="F:single-stranded DNA binding"/>
    <property type="evidence" value="ECO:0007669"/>
    <property type="project" value="TreeGrafter"/>
</dbReference>
<protein>
    <submittedName>
        <fullName evidence="2">Histone-lysine N-methyltransferase SETMAR-like protein</fullName>
    </submittedName>
</protein>
<sequence length="208" mass="24217">MKKFGQIVECNILLKKTPKETFSTIIDAYGEGSISLRSIQMDYRRFEAGEDIIHHRPRSGRPGVEIDEELVELVVKCPYLAAEKMGEYLNCSRSTVTRRLKALGYSYKLDIWLPYQLKEEHFQRRAALAEKLLKCATQLAKVWKRVMELRPPMTFKWRPVLLHDNARPHTAKSTRQAMEELRIPVLEHPAYSHRFSSIQTLTTVFQGQ</sequence>
<proteinExistence type="predicted"/>
<dbReference type="GO" id="GO:0031297">
    <property type="term" value="P:replication fork processing"/>
    <property type="evidence" value="ECO:0007669"/>
    <property type="project" value="TreeGrafter"/>
</dbReference>
<accession>A0AAD3N0M4</accession>
<reference evidence="2" key="1">
    <citation type="submission" date="2022-08" db="EMBL/GenBank/DDBJ databases">
        <title>Genome sequencing of akame (Lates japonicus).</title>
        <authorList>
            <person name="Hashiguchi Y."/>
            <person name="Takahashi H."/>
        </authorList>
    </citation>
    <scope>NUCLEOTIDE SEQUENCE</scope>
    <source>
        <strain evidence="2">Kochi</strain>
    </source>
</reference>
<organism evidence="2 3">
    <name type="scientific">Lates japonicus</name>
    <name type="common">Japanese lates</name>
    <dbReference type="NCBI Taxonomy" id="270547"/>
    <lineage>
        <taxon>Eukaryota</taxon>
        <taxon>Metazoa</taxon>
        <taxon>Chordata</taxon>
        <taxon>Craniata</taxon>
        <taxon>Vertebrata</taxon>
        <taxon>Euteleostomi</taxon>
        <taxon>Actinopterygii</taxon>
        <taxon>Neopterygii</taxon>
        <taxon>Teleostei</taxon>
        <taxon>Neoteleostei</taxon>
        <taxon>Acanthomorphata</taxon>
        <taxon>Carangaria</taxon>
        <taxon>Carangaria incertae sedis</taxon>
        <taxon>Centropomidae</taxon>
        <taxon>Lates</taxon>
    </lineage>
</organism>
<dbReference type="GO" id="GO:0005634">
    <property type="term" value="C:nucleus"/>
    <property type="evidence" value="ECO:0007669"/>
    <property type="project" value="TreeGrafter"/>
</dbReference>
<dbReference type="GO" id="GO:0000014">
    <property type="term" value="F:single-stranded DNA endodeoxyribonuclease activity"/>
    <property type="evidence" value="ECO:0007669"/>
    <property type="project" value="TreeGrafter"/>
</dbReference>
<dbReference type="AlphaFoldDB" id="A0AAD3N0M4"/>
<dbReference type="Gene3D" id="1.10.10.10">
    <property type="entry name" value="Winged helix-like DNA-binding domain superfamily/Winged helix DNA-binding domain"/>
    <property type="match status" value="1"/>
</dbReference>
<dbReference type="PANTHER" id="PTHR46060">
    <property type="entry name" value="MARINER MOS1 TRANSPOSASE-LIKE PROTEIN"/>
    <property type="match status" value="1"/>
</dbReference>
<comment type="caution">
    <text evidence="2">The sequence shown here is derived from an EMBL/GenBank/DDBJ whole genome shotgun (WGS) entry which is preliminary data.</text>
</comment>
<evidence type="ECO:0000313" key="3">
    <source>
        <dbReference type="Proteomes" id="UP001279410"/>
    </source>
</evidence>
<dbReference type="GO" id="GO:0035861">
    <property type="term" value="C:site of double-strand break"/>
    <property type="evidence" value="ECO:0007669"/>
    <property type="project" value="TreeGrafter"/>
</dbReference>